<dbReference type="OrthoDB" id="128308at2759"/>
<feature type="compositionally biased region" description="Basic residues" evidence="8">
    <location>
        <begin position="188"/>
        <end position="204"/>
    </location>
</feature>
<dbReference type="PANTHER" id="PTHR41391">
    <property type="entry name" value="RESTRICTION OF TELOMERE CAPPING PROTEIN 4"/>
    <property type="match status" value="1"/>
</dbReference>
<keyword evidence="11" id="KW-1185">Reference proteome</keyword>
<dbReference type="GO" id="GO:0005737">
    <property type="term" value="C:cytoplasm"/>
    <property type="evidence" value="ECO:0007669"/>
    <property type="project" value="UniProtKB-SubCell"/>
</dbReference>
<dbReference type="GO" id="GO:0005634">
    <property type="term" value="C:nucleus"/>
    <property type="evidence" value="ECO:0007669"/>
    <property type="project" value="UniProtKB-SubCell"/>
</dbReference>
<organism evidence="10 11">
    <name type="scientific">Aspergillus ellipticus CBS 707.79</name>
    <dbReference type="NCBI Taxonomy" id="1448320"/>
    <lineage>
        <taxon>Eukaryota</taxon>
        <taxon>Fungi</taxon>
        <taxon>Dikarya</taxon>
        <taxon>Ascomycota</taxon>
        <taxon>Pezizomycotina</taxon>
        <taxon>Eurotiomycetes</taxon>
        <taxon>Eurotiomycetidae</taxon>
        <taxon>Eurotiales</taxon>
        <taxon>Aspergillaceae</taxon>
        <taxon>Aspergillus</taxon>
        <taxon>Aspergillus subgen. Circumdati</taxon>
    </lineage>
</organism>
<dbReference type="STRING" id="1448320.A0A319E141"/>
<evidence type="ECO:0000256" key="6">
    <source>
        <dbReference type="ARBA" id="ARBA00022490"/>
    </source>
</evidence>
<sequence length="511" mass="56921">MVLQTRPKPNASYASNRLTRHDQIGKSLLSSFRDRPKSVKPEPATDDEPLSSSEDDDKTTVDDDDELSEEGTRPRVSRLGLEEKLAQSSSPDGGRTPRASRQQRNETKNAGEPASSRKRTSREMAGDGDEKTPEDGGFWNSFRNLDQGHKRRKPAVSYQSRKSFGEAPISSLTEPEPEPEPELSVKSKSSKKNLKVSKKKSKKSKKEEETEAEAQTPKPQFKVPREIEGMRASSPKPQFKQPPPMPNDLISSSSYAPSSARDAVVFDDDDSSIGTPLSTASSTLMNELSQYDDVLKDAEPVLSEPSVCPWCKAPVEPGLLLQFRAQPKQRMREQQRFCDSHKQSSAEQEWKEKGYPAIDWDGFEERINRHFADLETIMVPETSSFYRNLLDSTMKAGQAKNFRLTLDGDGLENISCGYYGTRGAGKMLQAITTRYGRKLRRLAADDHIVKTAGVVGYAQAVLVPELAVRLVKEDLGVDDEAARQILRDTIDIGEKLNYAPNDTVPVPETEE</sequence>
<evidence type="ECO:0000256" key="5">
    <source>
        <dbReference type="ARBA" id="ARBA00015162"/>
    </source>
</evidence>
<reference evidence="10 11" key="1">
    <citation type="submission" date="2018-02" db="EMBL/GenBank/DDBJ databases">
        <title>The genomes of Aspergillus section Nigri reveals drivers in fungal speciation.</title>
        <authorList>
            <consortium name="DOE Joint Genome Institute"/>
            <person name="Vesth T.C."/>
            <person name="Nybo J."/>
            <person name="Theobald S."/>
            <person name="Brandl J."/>
            <person name="Frisvad J.C."/>
            <person name="Nielsen K.F."/>
            <person name="Lyhne E.K."/>
            <person name="Kogle M.E."/>
            <person name="Kuo A."/>
            <person name="Riley R."/>
            <person name="Clum A."/>
            <person name="Nolan M."/>
            <person name="Lipzen A."/>
            <person name="Salamov A."/>
            <person name="Henrissat B."/>
            <person name="Wiebenga A."/>
            <person name="De vries R.P."/>
            <person name="Grigoriev I.V."/>
            <person name="Mortensen U.H."/>
            <person name="Andersen M.R."/>
            <person name="Baker S.E."/>
        </authorList>
    </citation>
    <scope>NUCLEOTIDE SEQUENCE [LARGE SCALE GENOMIC DNA]</scope>
    <source>
        <strain evidence="10 11">CBS 707.79</strain>
    </source>
</reference>
<keyword evidence="7" id="KW-0539">Nucleus</keyword>
<evidence type="ECO:0000256" key="7">
    <source>
        <dbReference type="ARBA" id="ARBA00023242"/>
    </source>
</evidence>
<proteinExistence type="inferred from homology"/>
<feature type="compositionally biased region" description="Basic and acidic residues" evidence="8">
    <location>
        <begin position="121"/>
        <end position="134"/>
    </location>
</feature>
<accession>A0A319E141</accession>
<dbReference type="EMBL" id="KZ825875">
    <property type="protein sequence ID" value="PYH94228.1"/>
    <property type="molecule type" value="Genomic_DNA"/>
</dbReference>
<protein>
    <recommendedName>
        <fullName evidence="5">Restriction of telomere capping protein 4</fullName>
    </recommendedName>
</protein>
<evidence type="ECO:0000256" key="8">
    <source>
        <dbReference type="SAM" id="MobiDB-lite"/>
    </source>
</evidence>
<evidence type="ECO:0000313" key="10">
    <source>
        <dbReference type="EMBL" id="PYH94228.1"/>
    </source>
</evidence>
<dbReference type="Pfam" id="PF14474">
    <property type="entry name" value="RTC4"/>
    <property type="match status" value="1"/>
</dbReference>
<comment type="similarity">
    <text evidence="4">Belongs to the RTC4 family.</text>
</comment>
<dbReference type="AlphaFoldDB" id="A0A319E141"/>
<gene>
    <name evidence="10" type="ORF">BO71DRAFT_398994</name>
</gene>
<feature type="region of interest" description="Disordered" evidence="8">
    <location>
        <begin position="1"/>
        <end position="259"/>
    </location>
</feature>
<evidence type="ECO:0000313" key="11">
    <source>
        <dbReference type="Proteomes" id="UP000247810"/>
    </source>
</evidence>
<evidence type="ECO:0000256" key="2">
    <source>
        <dbReference type="ARBA" id="ARBA00004123"/>
    </source>
</evidence>
<feature type="compositionally biased region" description="Acidic residues" evidence="8">
    <location>
        <begin position="44"/>
        <end position="69"/>
    </location>
</feature>
<dbReference type="PANTHER" id="PTHR41391:SF1">
    <property type="entry name" value="RESTRICTION OF TELOMERE CAPPING PROTEIN 4"/>
    <property type="match status" value="1"/>
</dbReference>
<evidence type="ECO:0000256" key="1">
    <source>
        <dbReference type="ARBA" id="ARBA00002738"/>
    </source>
</evidence>
<evidence type="ECO:0000256" key="4">
    <source>
        <dbReference type="ARBA" id="ARBA00009461"/>
    </source>
</evidence>
<dbReference type="VEuPathDB" id="FungiDB:BO71DRAFT_398994"/>
<feature type="domain" description="Restriction of telomere capping protein 4 C-terminal" evidence="9">
    <location>
        <begin position="377"/>
        <end position="499"/>
    </location>
</feature>
<comment type="function">
    <text evidence="1">May be involved in a process influencing telomere capping.</text>
</comment>
<evidence type="ECO:0000259" key="9">
    <source>
        <dbReference type="SMART" id="SM01312"/>
    </source>
</evidence>
<keyword evidence="6" id="KW-0963">Cytoplasm</keyword>
<dbReference type="SMART" id="SM01312">
    <property type="entry name" value="RTC4"/>
    <property type="match status" value="1"/>
</dbReference>
<name>A0A319E141_9EURO</name>
<comment type="subcellular location">
    <subcellularLocation>
        <location evidence="3">Cytoplasm</location>
    </subcellularLocation>
    <subcellularLocation>
        <location evidence="2">Nucleus</location>
    </subcellularLocation>
</comment>
<dbReference type="Proteomes" id="UP000247810">
    <property type="component" value="Unassembled WGS sequence"/>
</dbReference>
<dbReference type="InterPro" id="IPR039024">
    <property type="entry name" value="RTC4"/>
</dbReference>
<evidence type="ECO:0000256" key="3">
    <source>
        <dbReference type="ARBA" id="ARBA00004496"/>
    </source>
</evidence>
<dbReference type="InterPro" id="IPR028094">
    <property type="entry name" value="RTC4_C"/>
</dbReference>